<reference evidence="3" key="1">
    <citation type="submission" date="2010-07" db="EMBL/GenBank/DDBJ databases">
        <title>Complete sequence of Clostridium saccharolyticum WM1.</title>
        <authorList>
            <consortium name="US DOE Joint Genome Institute"/>
            <person name="Lucas S."/>
            <person name="Copeland A."/>
            <person name="Lapidus A."/>
            <person name="Cheng J.-F."/>
            <person name="Bruce D."/>
            <person name="Goodwin L."/>
            <person name="Pitluck S."/>
            <person name="Chertkov O."/>
            <person name="Detter J.C."/>
            <person name="Han C."/>
            <person name="Tapia R."/>
            <person name="Land M."/>
            <person name="Hauser L."/>
            <person name="Chang Y.-J."/>
            <person name="Jeffries C."/>
            <person name="Kyrpides N."/>
            <person name="Ivanova N."/>
            <person name="Mikhailova N."/>
            <person name="Mouttaki H."/>
            <person name="Lin L."/>
            <person name="Zhou J."/>
            <person name="Hemme C.L."/>
            <person name="Woyke T."/>
        </authorList>
    </citation>
    <scope>NUCLEOTIDE SEQUENCE [LARGE SCALE GENOMIC DNA]</scope>
    <source>
        <strain evidence="3">WM1</strain>
    </source>
</reference>
<dbReference type="STRING" id="610130.Closa_0243"/>
<dbReference type="EMBL" id="CP002109">
    <property type="protein sequence ID" value="ADL02883.1"/>
    <property type="molecule type" value="Genomic_DNA"/>
</dbReference>
<dbReference type="PaxDb" id="610130-Closa_0243"/>
<gene>
    <name evidence="3" type="ordered locus">Closa_0243</name>
</gene>
<dbReference type="SUPFAM" id="SSF69318">
    <property type="entry name" value="Integrin alpha N-terminal domain"/>
    <property type="match status" value="1"/>
</dbReference>
<dbReference type="HOGENOM" id="CLU_094138_0_0_9"/>
<dbReference type="OrthoDB" id="5637at2"/>
<dbReference type="Proteomes" id="UP000001662">
    <property type="component" value="Chromosome"/>
</dbReference>
<feature type="region of interest" description="Disordered" evidence="1">
    <location>
        <begin position="27"/>
        <end position="62"/>
    </location>
</feature>
<sequence length="258" mass="27959">MKNKNNRMLLLGSLAVAAALSISACGNTTSNVKKDHSTANVSEETTREEPAEKEGTVSEQADLQETSVSLATSTADNVQPGADGIPMVKLPEGISGMKAETKPLKELRDLIIEDMEVPEDYYDTTHYFYNYIDLNDDGKNEIFVMVTGPYTSGTGGSSALLISENGGKLHITQEFTLVNEPIIVSDKSENGYHDLIIPYFGNHKTQYSVLKYTNGAYINVPDGEMIDRLDGITGKAIIANDLLNEVQAGIMGLSLSDK</sequence>
<dbReference type="eggNOG" id="ENOG5033GSP">
    <property type="taxonomic scope" value="Bacteria"/>
</dbReference>
<accession>D9R1Z2</accession>
<proteinExistence type="predicted"/>
<organism evidence="3 4">
    <name type="scientific">Lacrimispora saccharolytica (strain ATCC 35040 / DSM 2544 / NRCC 2533 / WM1)</name>
    <name type="common">Clostridium saccharolyticum</name>
    <dbReference type="NCBI Taxonomy" id="610130"/>
    <lineage>
        <taxon>Bacteria</taxon>
        <taxon>Bacillati</taxon>
        <taxon>Bacillota</taxon>
        <taxon>Clostridia</taxon>
        <taxon>Lachnospirales</taxon>
        <taxon>Lachnospiraceae</taxon>
        <taxon>Lacrimispora</taxon>
    </lineage>
</organism>
<dbReference type="InterPro" id="IPR028994">
    <property type="entry name" value="Integrin_alpha_N"/>
</dbReference>
<evidence type="ECO:0000313" key="3">
    <source>
        <dbReference type="EMBL" id="ADL02883.1"/>
    </source>
</evidence>
<protein>
    <recommendedName>
        <fullName evidence="5">Lipoprotein</fullName>
    </recommendedName>
</protein>
<feature type="signal peptide" evidence="2">
    <location>
        <begin position="1"/>
        <end position="24"/>
    </location>
</feature>
<feature type="compositionally biased region" description="Basic and acidic residues" evidence="1">
    <location>
        <begin position="44"/>
        <end position="56"/>
    </location>
</feature>
<feature type="chain" id="PRO_5038922341" description="Lipoprotein" evidence="2">
    <location>
        <begin position="25"/>
        <end position="258"/>
    </location>
</feature>
<name>D9R1Z2_LACSW</name>
<evidence type="ECO:0000256" key="2">
    <source>
        <dbReference type="SAM" id="SignalP"/>
    </source>
</evidence>
<evidence type="ECO:0000256" key="1">
    <source>
        <dbReference type="SAM" id="MobiDB-lite"/>
    </source>
</evidence>
<keyword evidence="2" id="KW-0732">Signal</keyword>
<keyword evidence="4" id="KW-1185">Reference proteome</keyword>
<evidence type="ECO:0008006" key="5">
    <source>
        <dbReference type="Google" id="ProtNLM"/>
    </source>
</evidence>
<dbReference type="AlphaFoldDB" id="D9R1Z2"/>
<evidence type="ECO:0000313" key="4">
    <source>
        <dbReference type="Proteomes" id="UP000001662"/>
    </source>
</evidence>
<dbReference type="PROSITE" id="PS51257">
    <property type="entry name" value="PROKAR_LIPOPROTEIN"/>
    <property type="match status" value="1"/>
</dbReference>
<dbReference type="KEGG" id="csh:Closa_0243"/>
<dbReference type="RefSeq" id="WP_013270983.1">
    <property type="nucleotide sequence ID" value="NC_014376.1"/>
</dbReference>